<feature type="transmembrane region" description="Helical" evidence="1">
    <location>
        <begin position="439"/>
        <end position="458"/>
    </location>
</feature>
<evidence type="ECO:0000256" key="1">
    <source>
        <dbReference type="SAM" id="Phobius"/>
    </source>
</evidence>
<feature type="transmembrane region" description="Helical" evidence="1">
    <location>
        <begin position="57"/>
        <end position="74"/>
    </location>
</feature>
<dbReference type="Pfam" id="PF04892">
    <property type="entry name" value="VanZ"/>
    <property type="match status" value="1"/>
</dbReference>
<proteinExistence type="predicted"/>
<name>A0A1Z4KRW7_ANAVA</name>
<feature type="transmembrane region" description="Helical" evidence="1">
    <location>
        <begin position="157"/>
        <end position="176"/>
    </location>
</feature>
<gene>
    <name evidence="3" type="ORF">NIES23_45400</name>
</gene>
<dbReference type="Pfam" id="PF13385">
    <property type="entry name" value="Laminin_G_3"/>
    <property type="match status" value="1"/>
</dbReference>
<feature type="domain" description="VanZ-like" evidence="2">
    <location>
        <begin position="26"/>
        <end position="134"/>
    </location>
</feature>
<evidence type="ECO:0000313" key="4">
    <source>
        <dbReference type="Proteomes" id="UP000217507"/>
    </source>
</evidence>
<dbReference type="Gene3D" id="2.60.120.200">
    <property type="match status" value="1"/>
</dbReference>
<dbReference type="InterPro" id="IPR013320">
    <property type="entry name" value="ConA-like_dom_sf"/>
</dbReference>
<reference evidence="3 4" key="1">
    <citation type="submission" date="2017-06" db="EMBL/GenBank/DDBJ databases">
        <title>Genome sequencing of cyanobaciteial culture collection at National Institute for Environmental Studies (NIES).</title>
        <authorList>
            <person name="Hirose Y."/>
            <person name="Shimura Y."/>
            <person name="Fujisawa T."/>
            <person name="Nakamura Y."/>
            <person name="Kawachi M."/>
        </authorList>
    </citation>
    <scope>NUCLEOTIDE SEQUENCE [LARGE SCALE GENOMIC DNA]</scope>
    <source>
        <strain evidence="3 4">NIES-23</strain>
    </source>
</reference>
<feature type="transmembrane region" description="Helical" evidence="1">
    <location>
        <begin position="409"/>
        <end position="430"/>
    </location>
</feature>
<feature type="transmembrane region" description="Helical" evidence="1">
    <location>
        <begin position="464"/>
        <end position="483"/>
    </location>
</feature>
<dbReference type="InterPro" id="IPR006976">
    <property type="entry name" value="VanZ-like"/>
</dbReference>
<evidence type="ECO:0000313" key="3">
    <source>
        <dbReference type="EMBL" id="BAY71719.1"/>
    </source>
</evidence>
<dbReference type="NCBIfam" id="NF037970">
    <property type="entry name" value="vanZ_1"/>
    <property type="match status" value="1"/>
</dbReference>
<accession>A0A1Z4KRW7</accession>
<feature type="transmembrane region" description="Helical" evidence="1">
    <location>
        <begin position="118"/>
        <end position="136"/>
    </location>
</feature>
<dbReference type="AlphaFoldDB" id="A0A1Z4KRW7"/>
<dbReference type="Proteomes" id="UP000217507">
    <property type="component" value="Chromosome"/>
</dbReference>
<keyword evidence="1" id="KW-0472">Membrane</keyword>
<dbReference type="EMBL" id="AP018216">
    <property type="protein sequence ID" value="BAY71719.1"/>
    <property type="molecule type" value="Genomic_DNA"/>
</dbReference>
<dbReference type="SUPFAM" id="SSF49899">
    <property type="entry name" value="Concanavalin A-like lectins/glucanases"/>
    <property type="match status" value="1"/>
</dbReference>
<protein>
    <recommendedName>
        <fullName evidence="2">VanZ-like domain-containing protein</fullName>
    </recommendedName>
</protein>
<feature type="transmembrane region" description="Helical" evidence="1">
    <location>
        <begin position="12"/>
        <end position="31"/>
    </location>
</feature>
<keyword evidence="1" id="KW-0812">Transmembrane</keyword>
<organism evidence="3 4">
    <name type="scientific">Trichormus variabilis NIES-23</name>
    <dbReference type="NCBI Taxonomy" id="1973479"/>
    <lineage>
        <taxon>Bacteria</taxon>
        <taxon>Bacillati</taxon>
        <taxon>Cyanobacteriota</taxon>
        <taxon>Cyanophyceae</taxon>
        <taxon>Nostocales</taxon>
        <taxon>Nostocaceae</taxon>
        <taxon>Trichormus</taxon>
    </lineage>
</organism>
<feature type="transmembrane region" description="Helical" evidence="1">
    <location>
        <begin position="86"/>
        <end position="106"/>
    </location>
</feature>
<sequence>MVRSQQNPQKHNWLFFFISVFIVLIATLYPFDFSKIVKFSITELIASFNNSSSFQDQVNNILLFLPVGWSFGNLCQKSIRKITLQILFVILVSFGLSLTVEFLQIFLPSRSPTPADLLNNSLGGLFGFICFSIWNAKSFSSTVEKLDSSRVSKSSKLIICFFCGYLILTLLISLLWQGTTNLSNWDRNYYLSVGNEITGNKAWAGYVSEISIVDRAISKNEASQTLADANYLHKLGNSLVAHYKLNGECCYQDQTGNQPELLWQGRSASTPKSQGAFLDAHHWLKTSTPVSHLSQRMSQTSEFTISTAIATTNVDQKGPARIISVSGSSQRRNWTLGQQGNSLDFRLRTPLTGENGTELKLNIPNVFTDTYLHHLVITYSRGNIQVYIDKLENFHSFNLLDLIPKEQRIFYYALTFMPLGIGLGIITFLARKKLIFYRILFYSGILIPSLMLEGILVSESGKDFSIKHLLLGISFTAVTMIFLRIRAARLKMIS</sequence>
<keyword evidence="1" id="KW-1133">Transmembrane helix</keyword>
<evidence type="ECO:0000259" key="2">
    <source>
        <dbReference type="Pfam" id="PF04892"/>
    </source>
</evidence>